<evidence type="ECO:0000313" key="2">
    <source>
        <dbReference type="Proteomes" id="UP000824533"/>
    </source>
</evidence>
<accession>A0ACC1CIE6</accession>
<protein>
    <submittedName>
        <fullName evidence="1">Uncharacterized protein</fullName>
    </submittedName>
</protein>
<reference evidence="1 2" key="1">
    <citation type="journal article" date="2021" name="Front. Genet.">
        <title>Chromosome-Level Genome Assembly Reveals Significant Gene Expansion in the Toll and IMD Signaling Pathways of Dendrolimus kikuchii.</title>
        <authorList>
            <person name="Zhou J."/>
            <person name="Wu P."/>
            <person name="Xiong Z."/>
            <person name="Liu N."/>
            <person name="Zhao N."/>
            <person name="Ji M."/>
            <person name="Qiu Y."/>
            <person name="Yang B."/>
        </authorList>
    </citation>
    <scope>NUCLEOTIDE SEQUENCE [LARGE SCALE GENOMIC DNA]</scope>
    <source>
        <strain evidence="1">Ann1</strain>
    </source>
</reference>
<dbReference type="Proteomes" id="UP000824533">
    <property type="component" value="Linkage Group LG24"/>
</dbReference>
<gene>
    <name evidence="1" type="ORF">K1T71_012782</name>
</gene>
<evidence type="ECO:0000313" key="1">
    <source>
        <dbReference type="EMBL" id="KAJ0171232.1"/>
    </source>
</evidence>
<sequence>MHRTPVRPRVPLRADATPEEKDKKLTSPVKRVPEMFKRDRIEGAKGQRPAGRDSEDDDVEFVPSPSPKEEDNSPPATSQEKKKVVLTPPEKVPLPPGLIPVVGPDTVRRERIRNQINRDWSPVTDDVEETVAESPPAKEEARLEVNINKSPLSIGTQLRKKHARAPIVFPELLDFFVYFKNSKLRHFKTQKEEEVLP</sequence>
<proteinExistence type="predicted"/>
<organism evidence="1 2">
    <name type="scientific">Dendrolimus kikuchii</name>
    <dbReference type="NCBI Taxonomy" id="765133"/>
    <lineage>
        <taxon>Eukaryota</taxon>
        <taxon>Metazoa</taxon>
        <taxon>Ecdysozoa</taxon>
        <taxon>Arthropoda</taxon>
        <taxon>Hexapoda</taxon>
        <taxon>Insecta</taxon>
        <taxon>Pterygota</taxon>
        <taxon>Neoptera</taxon>
        <taxon>Endopterygota</taxon>
        <taxon>Lepidoptera</taxon>
        <taxon>Glossata</taxon>
        <taxon>Ditrysia</taxon>
        <taxon>Bombycoidea</taxon>
        <taxon>Lasiocampidae</taxon>
        <taxon>Dendrolimus</taxon>
    </lineage>
</organism>
<name>A0ACC1CIE6_9NEOP</name>
<comment type="caution">
    <text evidence="1">The sequence shown here is derived from an EMBL/GenBank/DDBJ whole genome shotgun (WGS) entry which is preliminary data.</text>
</comment>
<dbReference type="EMBL" id="CM034410">
    <property type="protein sequence ID" value="KAJ0171232.1"/>
    <property type="molecule type" value="Genomic_DNA"/>
</dbReference>
<keyword evidence="2" id="KW-1185">Reference proteome</keyword>